<evidence type="ECO:0000313" key="1">
    <source>
        <dbReference type="EMBL" id="AET31964.1"/>
    </source>
</evidence>
<evidence type="ECO:0000313" key="2">
    <source>
        <dbReference type="Proteomes" id="UP000005867"/>
    </source>
</evidence>
<proteinExistence type="predicted"/>
<accession>G7VGY1</accession>
<dbReference type="Proteomes" id="UP000005867">
    <property type="component" value="Chromosome"/>
</dbReference>
<organism evidence="1 2">
    <name type="scientific">Pyrobaculum ferrireducens</name>
    <dbReference type="NCBI Taxonomy" id="1104324"/>
    <lineage>
        <taxon>Archaea</taxon>
        <taxon>Thermoproteota</taxon>
        <taxon>Thermoprotei</taxon>
        <taxon>Thermoproteales</taxon>
        <taxon>Thermoproteaceae</taxon>
        <taxon>Pyrobaculum</taxon>
    </lineage>
</organism>
<keyword evidence="2" id="KW-1185">Reference proteome</keyword>
<dbReference type="AlphaFoldDB" id="G7VGY1"/>
<dbReference type="eggNOG" id="arCOG05598">
    <property type="taxonomic scope" value="Archaea"/>
</dbReference>
<sequence length="255" mass="28394">MNRLINTFLKSGGAMIEKAVKKILGIEDAPKWLEREVLRKVEEGLDVDSAVSYLAPLITEVHRTNLAKFRPGGASIRKASVFLTAELIERLGYHAEFIELFGSTLPAAARGGGTYTPVVPIFDKKRKSQYLASKSRKYMRSVIQITTTPDAEGVLAEVVKTQKPPYYYLYTSANVGKLIEDSVPISATVNKKFRDLYFYWRLFRERGFLVLVGREIGGVSVDILAVGLGKYVVVTGANSKKLNRLKKVVDAVYLV</sequence>
<dbReference type="EMBL" id="CP003098">
    <property type="protein sequence ID" value="AET31964.1"/>
    <property type="molecule type" value="Genomic_DNA"/>
</dbReference>
<name>G7VGY1_9CREN</name>
<gene>
    <name evidence="1" type="ORF">P186_0512</name>
</gene>
<dbReference type="HOGENOM" id="CLU_1145253_0_0_2"/>
<dbReference type="BioCyc" id="PSP1104324:GJSN-500-MONOMER"/>
<protein>
    <submittedName>
        <fullName evidence="1">Uncharacterized protein</fullName>
    </submittedName>
</protein>
<reference evidence="1 2" key="1">
    <citation type="journal article" date="2012" name="J. Bacteriol.">
        <title>Complete genome sequence of strain 1860, a crenarchaeon of the genus pyrobaculum able to grow with various electron acceptors.</title>
        <authorList>
            <person name="Mardanov A.V."/>
            <person name="Gumerov V.M."/>
            <person name="Slobodkina G.B."/>
            <person name="Beletsky A.V."/>
            <person name="Bonch-Osmolovskaya E.A."/>
            <person name="Ravin N.V."/>
            <person name="Skryabin K.G."/>
        </authorList>
    </citation>
    <scope>NUCLEOTIDE SEQUENCE [LARGE SCALE GENOMIC DNA]</scope>
    <source>
        <strain evidence="1 2">1860</strain>
    </source>
</reference>
<dbReference type="KEGG" id="pyr:P186_0512"/>